<evidence type="ECO:0000259" key="1">
    <source>
        <dbReference type="Pfam" id="PF00534"/>
    </source>
</evidence>
<dbReference type="Proteomes" id="UP000571554">
    <property type="component" value="Unassembled WGS sequence"/>
</dbReference>
<dbReference type="CDD" id="cd03809">
    <property type="entry name" value="GT4_MtfB-like"/>
    <property type="match status" value="1"/>
</dbReference>
<dbReference type="PANTHER" id="PTHR46401">
    <property type="entry name" value="GLYCOSYLTRANSFERASE WBBK-RELATED"/>
    <property type="match status" value="1"/>
</dbReference>
<evidence type="ECO:0000313" key="3">
    <source>
        <dbReference type="Proteomes" id="UP000571554"/>
    </source>
</evidence>
<dbReference type="InterPro" id="IPR001296">
    <property type="entry name" value="Glyco_trans_1"/>
</dbReference>
<dbReference type="SUPFAM" id="SSF53756">
    <property type="entry name" value="UDP-Glycosyltransferase/glycogen phosphorylase"/>
    <property type="match status" value="1"/>
</dbReference>
<dbReference type="EMBL" id="JACHBW010000007">
    <property type="protein sequence ID" value="MBB6103050.1"/>
    <property type="molecule type" value="Genomic_DNA"/>
</dbReference>
<dbReference type="Pfam" id="PF00534">
    <property type="entry name" value="Glycos_transf_1"/>
    <property type="match status" value="1"/>
</dbReference>
<dbReference type="Gene3D" id="3.40.50.2000">
    <property type="entry name" value="Glycogen Phosphorylase B"/>
    <property type="match status" value="1"/>
</dbReference>
<dbReference type="RefSeq" id="WP_183724583.1">
    <property type="nucleotide sequence ID" value="NZ_JACHBW010000007.1"/>
</dbReference>
<reference evidence="2 3" key="1">
    <citation type="submission" date="2020-08" db="EMBL/GenBank/DDBJ databases">
        <title>Above-ground endophytic microbial communities from plants in different locations in the United States.</title>
        <authorList>
            <person name="Frank C."/>
        </authorList>
    </citation>
    <scope>NUCLEOTIDE SEQUENCE [LARGE SCALE GENOMIC DNA]</scope>
    <source>
        <strain evidence="2 3">WP4_2_2</strain>
    </source>
</reference>
<proteinExistence type="predicted"/>
<keyword evidence="3" id="KW-1185">Reference proteome</keyword>
<dbReference type="PANTHER" id="PTHR46401:SF8">
    <property type="entry name" value="BLL6006 PROTEIN"/>
    <property type="match status" value="1"/>
</dbReference>
<gene>
    <name evidence="2" type="ORF">F4827_002903</name>
</gene>
<accession>A0A7W9WRC5</accession>
<protein>
    <recommendedName>
        <fullName evidence="1">Glycosyl transferase family 1 domain-containing protein</fullName>
    </recommendedName>
</protein>
<organism evidence="2 3">
    <name type="scientific">Paraburkholderia bannensis</name>
    <dbReference type="NCBI Taxonomy" id="765414"/>
    <lineage>
        <taxon>Bacteria</taxon>
        <taxon>Pseudomonadati</taxon>
        <taxon>Pseudomonadota</taxon>
        <taxon>Betaproteobacteria</taxon>
        <taxon>Burkholderiales</taxon>
        <taxon>Burkholderiaceae</taxon>
        <taxon>Paraburkholderia</taxon>
    </lineage>
</organism>
<sequence>MSYSVLPSTQKLRTLLEMRPALDGFAGIPQETRLLFRAFCDSQSIDITGLLQTSLRFLIAGTPRELNSRETTREPDSKRYDRYSRLIVSLDTKPSGKLFDEIRLYLKRRRVAYRLMLSAVLGGNRKLVRLTKFEPRHFEEYVWHALFEKTLPPEDFEPVTSRDHLVCQVPWNILQSAGLLTRKWRGRPVYPTLDTSGIDIFVAQTPYPGRVTKNTKLVIRYHDALPIFMPHAFANKARHQATHFQALADNVASGAYFACVSETTRQALMTVFPETEARSVTIHNMVSHHYFCENPPPARVAQIVRARRNAIVHDGVSTPQDVDTTDDAGMKYLLVVSTIEPRKNHSLLISAFAALRTEYDSTLKLVIVGSNGWGADQIVRDMRPWIQQGALFALDRVPASELRVLYRHAAVTVCPSLAEGFDFSGIESMRSGGAVVASDIAVHREIYGDAAEYFDSHSDTNLKACLLQVLSDENASARRKMMIERGAAVSARYLPEAILPKWEAFLTQIGRQDT</sequence>
<dbReference type="GO" id="GO:0016757">
    <property type="term" value="F:glycosyltransferase activity"/>
    <property type="evidence" value="ECO:0007669"/>
    <property type="project" value="InterPro"/>
</dbReference>
<feature type="domain" description="Glycosyl transferase family 1" evidence="1">
    <location>
        <begin position="329"/>
        <end position="486"/>
    </location>
</feature>
<evidence type="ECO:0000313" key="2">
    <source>
        <dbReference type="EMBL" id="MBB6103050.1"/>
    </source>
</evidence>
<dbReference type="AlphaFoldDB" id="A0A7W9WRC5"/>
<comment type="caution">
    <text evidence="2">The sequence shown here is derived from an EMBL/GenBank/DDBJ whole genome shotgun (WGS) entry which is preliminary data.</text>
</comment>
<name>A0A7W9WRC5_9BURK</name>